<evidence type="ECO:0000313" key="7">
    <source>
        <dbReference type="EMBL" id="GAI42090.1"/>
    </source>
</evidence>
<dbReference type="GO" id="GO:0046872">
    <property type="term" value="F:metal ion binding"/>
    <property type="evidence" value="ECO:0007669"/>
    <property type="project" value="UniProtKB-KW"/>
</dbReference>
<dbReference type="Pfam" id="PF02146">
    <property type="entry name" value="SIR2"/>
    <property type="match status" value="1"/>
</dbReference>
<keyword evidence="2" id="KW-0479">Metal-binding</keyword>
<dbReference type="InterPro" id="IPR026590">
    <property type="entry name" value="Ssirtuin_cat_dom"/>
</dbReference>
<dbReference type="GO" id="GO:0003714">
    <property type="term" value="F:transcription corepressor activity"/>
    <property type="evidence" value="ECO:0007669"/>
    <property type="project" value="TreeGrafter"/>
</dbReference>
<dbReference type="EMBL" id="BARV01026537">
    <property type="protein sequence ID" value="GAI42090.1"/>
    <property type="molecule type" value="Genomic_DNA"/>
</dbReference>
<evidence type="ECO:0000256" key="5">
    <source>
        <dbReference type="ARBA" id="ARBA00038170"/>
    </source>
</evidence>
<evidence type="ECO:0000259" key="6">
    <source>
        <dbReference type="PROSITE" id="PS50305"/>
    </source>
</evidence>
<dbReference type="InterPro" id="IPR003000">
    <property type="entry name" value="Sirtuin"/>
</dbReference>
<dbReference type="GO" id="GO:0005634">
    <property type="term" value="C:nucleus"/>
    <property type="evidence" value="ECO:0007669"/>
    <property type="project" value="TreeGrafter"/>
</dbReference>
<reference evidence="7" key="1">
    <citation type="journal article" date="2014" name="Front. Microbiol.">
        <title>High frequency of phylogenetically diverse reductive dehalogenase-homologous genes in deep subseafloor sedimentary metagenomes.</title>
        <authorList>
            <person name="Kawai M."/>
            <person name="Futagami T."/>
            <person name="Toyoda A."/>
            <person name="Takaki Y."/>
            <person name="Nishi S."/>
            <person name="Hori S."/>
            <person name="Arai W."/>
            <person name="Tsubouchi T."/>
            <person name="Morono Y."/>
            <person name="Uchiyama I."/>
            <person name="Ito T."/>
            <person name="Fujiyama A."/>
            <person name="Inagaki F."/>
            <person name="Takami H."/>
        </authorList>
    </citation>
    <scope>NUCLEOTIDE SEQUENCE</scope>
    <source>
        <strain evidence="7">Expedition CK06-06</strain>
    </source>
</reference>
<comment type="caution">
    <text evidence="7">The sequence shown here is derived from an EMBL/GenBank/DDBJ whole genome shotgun (WGS) entry which is preliminary data.</text>
</comment>
<keyword evidence="3" id="KW-0862">Zinc</keyword>
<organism evidence="7">
    <name type="scientific">marine sediment metagenome</name>
    <dbReference type="NCBI Taxonomy" id="412755"/>
    <lineage>
        <taxon>unclassified sequences</taxon>
        <taxon>metagenomes</taxon>
        <taxon>ecological metagenomes</taxon>
    </lineage>
</organism>
<keyword evidence="4" id="KW-0520">NAD</keyword>
<dbReference type="InterPro" id="IPR029035">
    <property type="entry name" value="DHS-like_NAD/FAD-binding_dom"/>
</dbReference>
<protein>
    <recommendedName>
        <fullName evidence="6">Deacetylase sirtuin-type domain-containing protein</fullName>
    </recommendedName>
</protein>
<keyword evidence="1" id="KW-0808">Transferase</keyword>
<accession>X1PSM3</accession>
<evidence type="ECO:0000256" key="2">
    <source>
        <dbReference type="ARBA" id="ARBA00022723"/>
    </source>
</evidence>
<feature type="domain" description="Deacetylase sirtuin-type" evidence="6">
    <location>
        <begin position="1"/>
        <end position="72"/>
    </location>
</feature>
<dbReference type="PROSITE" id="PS50305">
    <property type="entry name" value="SIRTUIN"/>
    <property type="match status" value="1"/>
</dbReference>
<feature type="non-terminal residue" evidence="7">
    <location>
        <position position="72"/>
    </location>
</feature>
<gene>
    <name evidence="7" type="ORF">S06H3_42865</name>
</gene>
<dbReference type="SUPFAM" id="SSF52467">
    <property type="entry name" value="DHS-like NAD/FAD-binding domain"/>
    <property type="match status" value="1"/>
</dbReference>
<dbReference type="AlphaFoldDB" id="X1PSM3"/>
<dbReference type="GO" id="GO:0000122">
    <property type="term" value="P:negative regulation of transcription by RNA polymerase II"/>
    <property type="evidence" value="ECO:0007669"/>
    <property type="project" value="TreeGrafter"/>
</dbReference>
<comment type="similarity">
    <text evidence="5">Belongs to the sirtuin family. Class IV subfamily.</text>
</comment>
<dbReference type="PANTHER" id="PTHR11085">
    <property type="entry name" value="NAD-DEPENDENT PROTEIN DEACYLASE SIRTUIN-5, MITOCHONDRIAL-RELATED"/>
    <property type="match status" value="1"/>
</dbReference>
<evidence type="ECO:0000256" key="4">
    <source>
        <dbReference type="ARBA" id="ARBA00023027"/>
    </source>
</evidence>
<dbReference type="InterPro" id="IPR050134">
    <property type="entry name" value="NAD-dep_sirtuin_deacylases"/>
</dbReference>
<sequence>MFEAKHLVVFTGAGISTESGLPDFRGPDGIWTRQAKGLPTKPRDFSSAEPNAGHLAIVDLQKLGKLSFLIPM</sequence>
<proteinExistence type="inferred from homology"/>
<dbReference type="GO" id="GO:0017136">
    <property type="term" value="F:histone deacetylase activity, NAD-dependent"/>
    <property type="evidence" value="ECO:0007669"/>
    <property type="project" value="TreeGrafter"/>
</dbReference>
<evidence type="ECO:0000256" key="3">
    <source>
        <dbReference type="ARBA" id="ARBA00022833"/>
    </source>
</evidence>
<evidence type="ECO:0000256" key="1">
    <source>
        <dbReference type="ARBA" id="ARBA00022679"/>
    </source>
</evidence>
<dbReference type="PANTHER" id="PTHR11085:SF12">
    <property type="entry name" value="NAD-DEPENDENT PROTEIN DEACYLASE SIRTUIN-6"/>
    <property type="match status" value="1"/>
</dbReference>
<dbReference type="GO" id="GO:0070403">
    <property type="term" value="F:NAD+ binding"/>
    <property type="evidence" value="ECO:0007669"/>
    <property type="project" value="InterPro"/>
</dbReference>
<dbReference type="Gene3D" id="3.40.50.1220">
    <property type="entry name" value="TPP-binding domain"/>
    <property type="match status" value="1"/>
</dbReference>
<name>X1PSM3_9ZZZZ</name>